<dbReference type="SUPFAM" id="SSF47240">
    <property type="entry name" value="Ferritin-like"/>
    <property type="match status" value="1"/>
</dbReference>
<dbReference type="PANTHER" id="PTHR30458">
    <property type="entry name" value="PHENYLACETIC ACID DEGRADATION PROTEIN PAA"/>
    <property type="match status" value="1"/>
</dbReference>
<dbReference type="KEGG" id="ppel:H6H00_10500"/>
<dbReference type="GO" id="GO:0010124">
    <property type="term" value="P:phenylacetate catabolic process"/>
    <property type="evidence" value="ECO:0007669"/>
    <property type="project" value="InterPro"/>
</dbReference>
<proteinExistence type="predicted"/>
<evidence type="ECO:0000256" key="1">
    <source>
        <dbReference type="SAM" id="MobiDB-lite"/>
    </source>
</evidence>
<dbReference type="NCBIfam" id="TIGR02158">
    <property type="entry name" value="PA_CoA_Oxy3"/>
    <property type="match status" value="1"/>
</dbReference>
<reference evidence="2 3" key="1">
    <citation type="submission" date="2020-08" db="EMBL/GenBank/DDBJ databases">
        <authorList>
            <person name="Mo P."/>
        </authorList>
    </citation>
    <scope>NUCLEOTIDE SEQUENCE [LARGE SCALE GENOMIC DNA]</scope>
    <source>
        <strain evidence="2 3">CGMCC 4.1532</strain>
    </source>
</reference>
<dbReference type="Gene3D" id="1.20.1260.10">
    <property type="match status" value="1"/>
</dbReference>
<dbReference type="AlphaFoldDB" id="A0A7G7MNB7"/>
<keyword evidence="3" id="KW-1185">Reference proteome</keyword>
<gene>
    <name evidence="2" type="primary">paaC</name>
    <name evidence="2" type="ORF">H6H00_10500</name>
</gene>
<feature type="region of interest" description="Disordered" evidence="1">
    <location>
        <begin position="1"/>
        <end position="25"/>
    </location>
</feature>
<sequence length="302" mass="33066">MNASHDTEQNAYQSLSETTEHDDPRWAFGTGVEDVAAEITSPVPDGVDPADLAAYCLMLGDDALLCSHRLSEWVSNAPELEEEVALANTALDLLGQARVLLARAGHVEGRDRDEDALAYLRTDAEFRNVALAELSDDLDFARAIARLLIFSSWRLALLHRLLGSADPVIAAVAGKGVKELTYHRDYAARWTLRLGDGTDESHARMQAALDALWPYVGELFRTSDEERRLVEAGVAVDPADTREEVDAVLDQVLEKATLTRPDRPFIGTIGGRSGRQGVHTEHLGHALAEMQSLARQHPGATW</sequence>
<dbReference type="GO" id="GO:0005829">
    <property type="term" value="C:cytosol"/>
    <property type="evidence" value="ECO:0007669"/>
    <property type="project" value="TreeGrafter"/>
</dbReference>
<organism evidence="2 3">
    <name type="scientific">Pseudonocardia petroleophila</name>
    <dbReference type="NCBI Taxonomy" id="37331"/>
    <lineage>
        <taxon>Bacteria</taxon>
        <taxon>Bacillati</taxon>
        <taxon>Actinomycetota</taxon>
        <taxon>Actinomycetes</taxon>
        <taxon>Pseudonocardiales</taxon>
        <taxon>Pseudonocardiaceae</taxon>
        <taxon>Pseudonocardia</taxon>
    </lineage>
</organism>
<evidence type="ECO:0000313" key="2">
    <source>
        <dbReference type="EMBL" id="QNG54278.1"/>
    </source>
</evidence>
<evidence type="ECO:0000313" key="3">
    <source>
        <dbReference type="Proteomes" id="UP000515728"/>
    </source>
</evidence>
<name>A0A7G7MNB7_9PSEU</name>
<dbReference type="InterPro" id="IPR011882">
    <property type="entry name" value="PaaC"/>
</dbReference>
<accession>A0A7G7MNB7</accession>
<dbReference type="EMBL" id="CP060131">
    <property type="protein sequence ID" value="QNG54278.1"/>
    <property type="molecule type" value="Genomic_DNA"/>
</dbReference>
<protein>
    <submittedName>
        <fullName evidence="2">Phenylacetate-CoA oxygenase subunit PaaC</fullName>
    </submittedName>
</protein>
<dbReference type="Pfam" id="PF05138">
    <property type="entry name" value="PaaA_PaaC"/>
    <property type="match status" value="1"/>
</dbReference>
<dbReference type="RefSeq" id="WP_185721100.1">
    <property type="nucleotide sequence ID" value="NZ_BAAAWI010000001.1"/>
</dbReference>
<dbReference type="InterPro" id="IPR012347">
    <property type="entry name" value="Ferritin-like"/>
</dbReference>
<dbReference type="InterPro" id="IPR007814">
    <property type="entry name" value="PaaA_PaaC"/>
</dbReference>
<dbReference type="InterPro" id="IPR052703">
    <property type="entry name" value="Aromatic_CoA_ox/epox"/>
</dbReference>
<dbReference type="InterPro" id="IPR009078">
    <property type="entry name" value="Ferritin-like_SF"/>
</dbReference>
<dbReference type="PANTHER" id="PTHR30458:SF0">
    <property type="entry name" value="1,2-PHENYLACETYL-COA EPOXIDASE, SUBUNIT C"/>
    <property type="match status" value="1"/>
</dbReference>
<dbReference type="PIRSF" id="PIRSF037834">
    <property type="entry name" value="PA_CoA_Oase3"/>
    <property type="match status" value="1"/>
</dbReference>
<dbReference type="Proteomes" id="UP000515728">
    <property type="component" value="Chromosome"/>
</dbReference>